<evidence type="ECO:0000313" key="2">
    <source>
        <dbReference type="Proteomes" id="UP001341840"/>
    </source>
</evidence>
<dbReference type="EMBL" id="JASCZI010121529">
    <property type="protein sequence ID" value="MED6162114.1"/>
    <property type="molecule type" value="Genomic_DNA"/>
</dbReference>
<dbReference type="Proteomes" id="UP001341840">
    <property type="component" value="Unassembled WGS sequence"/>
</dbReference>
<protein>
    <submittedName>
        <fullName evidence="1">Uncharacterized protein</fullName>
    </submittedName>
</protein>
<reference evidence="1 2" key="1">
    <citation type="journal article" date="2023" name="Plants (Basel)">
        <title>Bridging the Gap: Combining Genomics and Transcriptomics Approaches to Understand Stylosanthes scabra, an Orphan Legume from the Brazilian Caatinga.</title>
        <authorList>
            <person name="Ferreira-Neto J.R.C."/>
            <person name="da Silva M.D."/>
            <person name="Binneck E."/>
            <person name="de Melo N.F."/>
            <person name="da Silva R.H."/>
            <person name="de Melo A.L.T.M."/>
            <person name="Pandolfi V."/>
            <person name="Bustamante F.O."/>
            <person name="Brasileiro-Vidal A.C."/>
            <person name="Benko-Iseppon A.M."/>
        </authorList>
    </citation>
    <scope>NUCLEOTIDE SEQUENCE [LARGE SCALE GENOMIC DNA]</scope>
    <source>
        <tissue evidence="1">Leaves</tissue>
    </source>
</reference>
<sequence>MKLLEEMINSSCREEVTGQQQQEWNQLGVREENHHIKGDIQLCRIRLRNLAAFESQQQVPHPWQQLQKPMIATLAMEHSTDRGDLLNTTQQHGRSKIVLAHGDRRQETSSDTCDKCLTRQRNLDNRFAKAVAHDGAERALN</sequence>
<comment type="caution">
    <text evidence="1">The sequence shown here is derived from an EMBL/GenBank/DDBJ whole genome shotgun (WGS) entry which is preliminary data.</text>
</comment>
<proteinExistence type="predicted"/>
<gene>
    <name evidence="1" type="ORF">PIB30_067297</name>
</gene>
<keyword evidence="2" id="KW-1185">Reference proteome</keyword>
<organism evidence="1 2">
    <name type="scientific">Stylosanthes scabra</name>
    <dbReference type="NCBI Taxonomy" id="79078"/>
    <lineage>
        <taxon>Eukaryota</taxon>
        <taxon>Viridiplantae</taxon>
        <taxon>Streptophyta</taxon>
        <taxon>Embryophyta</taxon>
        <taxon>Tracheophyta</taxon>
        <taxon>Spermatophyta</taxon>
        <taxon>Magnoliopsida</taxon>
        <taxon>eudicotyledons</taxon>
        <taxon>Gunneridae</taxon>
        <taxon>Pentapetalae</taxon>
        <taxon>rosids</taxon>
        <taxon>fabids</taxon>
        <taxon>Fabales</taxon>
        <taxon>Fabaceae</taxon>
        <taxon>Papilionoideae</taxon>
        <taxon>50 kb inversion clade</taxon>
        <taxon>dalbergioids sensu lato</taxon>
        <taxon>Dalbergieae</taxon>
        <taxon>Pterocarpus clade</taxon>
        <taxon>Stylosanthes</taxon>
    </lineage>
</organism>
<accession>A0ABU6UM21</accession>
<name>A0ABU6UM21_9FABA</name>
<evidence type="ECO:0000313" key="1">
    <source>
        <dbReference type="EMBL" id="MED6162114.1"/>
    </source>
</evidence>